<feature type="coiled-coil region" evidence="1">
    <location>
        <begin position="454"/>
        <end position="551"/>
    </location>
</feature>
<accession>A0A8H4NPK2</accession>
<evidence type="ECO:0000313" key="4">
    <source>
        <dbReference type="Proteomes" id="UP000605986"/>
    </source>
</evidence>
<reference evidence="3" key="1">
    <citation type="submission" date="2020-01" db="EMBL/GenBank/DDBJ databases">
        <title>Identification and distribution of gene clusters putatively required for synthesis of sphingolipid metabolism inhibitors in phylogenetically diverse species of the filamentous fungus Fusarium.</title>
        <authorList>
            <person name="Kim H.-S."/>
            <person name="Busman M."/>
            <person name="Brown D.W."/>
            <person name="Divon H."/>
            <person name="Uhlig S."/>
            <person name="Proctor R.H."/>
        </authorList>
    </citation>
    <scope>NUCLEOTIDE SEQUENCE</scope>
    <source>
        <strain evidence="3">NRRL 53441</strain>
    </source>
</reference>
<dbReference type="Proteomes" id="UP000605986">
    <property type="component" value="Unassembled WGS sequence"/>
</dbReference>
<organism evidence="3 4">
    <name type="scientific">Fusarium austroafricanum</name>
    <dbReference type="NCBI Taxonomy" id="2364996"/>
    <lineage>
        <taxon>Eukaryota</taxon>
        <taxon>Fungi</taxon>
        <taxon>Dikarya</taxon>
        <taxon>Ascomycota</taxon>
        <taxon>Pezizomycotina</taxon>
        <taxon>Sordariomycetes</taxon>
        <taxon>Hypocreomycetidae</taxon>
        <taxon>Hypocreales</taxon>
        <taxon>Nectriaceae</taxon>
        <taxon>Fusarium</taxon>
        <taxon>Fusarium concolor species complex</taxon>
    </lineage>
</organism>
<protein>
    <submittedName>
        <fullName evidence="3">Uncharacterized protein</fullName>
    </submittedName>
</protein>
<proteinExistence type="predicted"/>
<dbReference type="OrthoDB" id="5084830at2759"/>
<evidence type="ECO:0000313" key="3">
    <source>
        <dbReference type="EMBL" id="KAF4446219.1"/>
    </source>
</evidence>
<evidence type="ECO:0000256" key="2">
    <source>
        <dbReference type="SAM" id="MobiDB-lite"/>
    </source>
</evidence>
<dbReference type="PANTHER" id="PTHR34707">
    <property type="entry name" value="VIMENTIN-TYPE INTERMEDIATE FILAMENT-ASSOCIATED COILED-COIL PROTEIN"/>
    <property type="match status" value="1"/>
</dbReference>
<comment type="caution">
    <text evidence="3">The sequence shown here is derived from an EMBL/GenBank/DDBJ whole genome shotgun (WGS) entry which is preliminary data.</text>
</comment>
<dbReference type="GO" id="GO:0045098">
    <property type="term" value="C:type III intermediate filament"/>
    <property type="evidence" value="ECO:0007669"/>
    <property type="project" value="TreeGrafter"/>
</dbReference>
<dbReference type="PANTHER" id="PTHR34707:SF1">
    <property type="entry name" value="VIMENTIN-TYPE INTERMEDIATE FILAMENT-ASSOCIATED COILED-COIL PROTEIN"/>
    <property type="match status" value="1"/>
</dbReference>
<dbReference type="AlphaFoldDB" id="A0A8H4NPK2"/>
<keyword evidence="1" id="KW-0175">Coiled coil</keyword>
<name>A0A8H4NPK2_9HYPO</name>
<dbReference type="Gene3D" id="1.10.287.1490">
    <property type="match status" value="1"/>
</dbReference>
<keyword evidence="4" id="KW-1185">Reference proteome</keyword>
<gene>
    <name evidence="3" type="ORF">F53441_10104</name>
</gene>
<dbReference type="EMBL" id="JAADJG010000471">
    <property type="protein sequence ID" value="KAF4446219.1"/>
    <property type="molecule type" value="Genomic_DNA"/>
</dbReference>
<sequence>MSKSKSRTSLNMGTFSLGADRDIAAVKNDLDAMEDLINKISLDSNPGSDDALDAGYDPSVPNQISTIALECQSIAARVEECDKQISLKLQALKDYEEAIPSTRDEDDKEAESEAYQRAAVQVLTFLVNSPTDFQTFFQGMGIPMTDEFIDALRRAATQASASQANRWIEVANRSAQVQSLEGQLSAKETELNRATRDVSIQKDLVREMTTRRDDLKALLTASEKLVTHKDNELSQARAQARKCNEKILEVQKLNAEAEEKIALREEELRQKTEAVSAAEANARQHSRQTAELKREVEQATSDKTDKVLENERLTARLTTLTREYAAETAKMEAQAEIQGKATNDAKAKLDDALGSLSESRRLMGQNKEQVRNLSFQVTDLELKLKVSTENIETKDRLLSEKSTTITERDETIAGLNARIFSLQSRLENSDVESRRLITEKESQAATITERDEIIIGLNAHINELKNRLDDSKNESNRLITEKESQAATIVDRDDTIAGLNARISGLQSDLDNSNNKTDWLATEKANQTTTIAGLNDEIADLKSRLEGSNGQAHSLTAENEKQIGIIAQRDGAISALKTQVANLESKLKGSGDVANKLIIEKDRQLKEHNESLAERDSKLEIQVQNASVVLRDLSFDVDSPMWRAVAEKTLSGSTRVSATGDQWQPWRICASWSADESLAINDDRRTRDAIALATLATLKTDSGVTELLSMLQALQDSMVGSPSMLTTITELLLESLMEAVGDSRLHFMHRVSICQVGSLLASSAEAFHPLLRTIDAADSRVTRLIQALKARDVDPSTQIANSVMYGDVSLVGLERDPPGVIALQLKDRQIWWIDISRIQTTAGMMEISGAGDAITQLPLDSTERVLWSFAHT</sequence>
<evidence type="ECO:0000256" key="1">
    <source>
        <dbReference type="SAM" id="Coils"/>
    </source>
</evidence>
<feature type="compositionally biased region" description="Basic and acidic residues" evidence="2">
    <location>
        <begin position="288"/>
        <end position="302"/>
    </location>
</feature>
<feature type="region of interest" description="Disordered" evidence="2">
    <location>
        <begin position="274"/>
        <end position="302"/>
    </location>
</feature>